<evidence type="ECO:0000313" key="8">
    <source>
        <dbReference type="EnsemblMetazoa" id="KAF7488179.1"/>
    </source>
</evidence>
<dbReference type="GO" id="GO:0001228">
    <property type="term" value="F:DNA-binding transcription activator activity, RNA polymerase II-specific"/>
    <property type="evidence" value="ECO:0007669"/>
    <property type="project" value="InterPro"/>
</dbReference>
<dbReference type="InterPro" id="IPR043021">
    <property type="entry name" value="GCM_small"/>
</dbReference>
<organism evidence="7">
    <name type="scientific">Sarcoptes scabiei</name>
    <name type="common">Itch mite</name>
    <name type="synonym">Acarus scabiei</name>
    <dbReference type="NCBI Taxonomy" id="52283"/>
    <lineage>
        <taxon>Eukaryota</taxon>
        <taxon>Metazoa</taxon>
        <taxon>Ecdysozoa</taxon>
        <taxon>Arthropoda</taxon>
        <taxon>Chelicerata</taxon>
        <taxon>Arachnida</taxon>
        <taxon>Acari</taxon>
        <taxon>Acariformes</taxon>
        <taxon>Sarcoptiformes</taxon>
        <taxon>Astigmata</taxon>
        <taxon>Psoroptidia</taxon>
        <taxon>Sarcoptoidea</taxon>
        <taxon>Sarcoptidae</taxon>
        <taxon>Sarcoptinae</taxon>
        <taxon>Sarcoptes</taxon>
    </lineage>
</organism>
<sequence length="617" mass="71814">MLKSKVFDWDINDNQIPNITNFDEFQEWTDGHCKFVYPLECEEARRHSSGWAMRNTNNHNVHILKKSCLGVLLCNKRCTLDNGQMVHLRPAICDKARKKQQNKSCPNRKCNGKLEVQPCKGHCGYPVTHFWRHTKFAIFFQAKGNHDHVRPEPKSKIDARGFGIKYAKSLSKSILLSSSLFAVQQLKDPNHCLNRRKNFRKQSFPNHNHSKIHHRGKEKISSMKTMMKKVVSDDINTIKYFNYQIENEIRNQDSNSIDPNPNPNRVISHHHSNMVFYDQNKVLIKQECNTNCVIYDNYQKLSITDNFNAEDGTIQSFHNSINHSNLSYNHGFDHCNQSAPCSVSINSLDNFDDFQAQSAIASSSSTSSLSSDWPFWKHPQTDWPYNSTECCAMNPNHHVSSGSNENSLFTEATATSNTELIQHSDINSYSSEKYPNSHSYFERMNTNQQQSQEFNGFGMIDTNSQGSMLDSSMFHSHQDHGRSIIRSNEMKDHFPSHQYDYDYLPQEFSNPFQQNYDHPSRFRDDSFVENRNNRCNHRDDFNHFRFLDEQHDFDQREEFVATEPMPSSDVSYYTMTSSSSIMDRSQEFDYFSMNNINNNINNNNYAGFLDDNYALCR</sequence>
<evidence type="ECO:0000256" key="1">
    <source>
        <dbReference type="ARBA" id="ARBA00022473"/>
    </source>
</evidence>
<reference evidence="7" key="2">
    <citation type="submission" date="2020-01" db="EMBL/GenBank/DDBJ databases">
        <authorList>
            <person name="Korhonen P.K.K."/>
            <person name="Guangxu M.G."/>
            <person name="Wang T.W."/>
            <person name="Stroehlein A.J.S."/>
            <person name="Young N.D."/>
            <person name="Ang C.-S.A."/>
            <person name="Fernando D.W.F."/>
            <person name="Lu H.L."/>
            <person name="Taylor S.T."/>
            <person name="Ehtesham M.E.M."/>
            <person name="Najaraj S.H.N."/>
            <person name="Harsha G.H.G."/>
            <person name="Madugundu A.M."/>
            <person name="Renuse S.R."/>
            <person name="Holt D.H."/>
            <person name="Pandey A.P."/>
            <person name="Papenfuss A.P."/>
            <person name="Gasser R.B.G."/>
            <person name="Fischer K.F."/>
        </authorList>
    </citation>
    <scope>NUCLEOTIDE SEQUENCE</scope>
    <source>
        <strain evidence="7">SSS_KF_BRIS2020</strain>
    </source>
</reference>
<accession>A0A834R274</accession>
<evidence type="ECO:0000313" key="9">
    <source>
        <dbReference type="Proteomes" id="UP000070412"/>
    </source>
</evidence>
<dbReference type="PANTHER" id="PTHR12414">
    <property type="entry name" value="GLIAL CELLS MISSING RELATED/GLIDE"/>
    <property type="match status" value="1"/>
</dbReference>
<keyword evidence="1" id="KW-0217">Developmental protein</keyword>
<proteinExistence type="predicted"/>
<dbReference type="PROSITE" id="PS50807">
    <property type="entry name" value="GCM"/>
    <property type="match status" value="1"/>
</dbReference>
<dbReference type="OrthoDB" id="6241117at2759"/>
<evidence type="ECO:0000256" key="2">
    <source>
        <dbReference type="ARBA" id="ARBA00023015"/>
    </source>
</evidence>
<dbReference type="GO" id="GO:0005634">
    <property type="term" value="C:nucleus"/>
    <property type="evidence" value="ECO:0007669"/>
    <property type="project" value="TreeGrafter"/>
</dbReference>
<dbReference type="GO" id="GO:0000978">
    <property type="term" value="F:RNA polymerase II cis-regulatory region sequence-specific DNA binding"/>
    <property type="evidence" value="ECO:0007669"/>
    <property type="project" value="TreeGrafter"/>
</dbReference>
<evidence type="ECO:0000256" key="5">
    <source>
        <dbReference type="ARBA" id="ARBA00023242"/>
    </source>
</evidence>
<reference evidence="9" key="1">
    <citation type="journal article" date="2020" name="PLoS Negl. Trop. Dis.">
        <title>High-quality nuclear genome for Sarcoptes scabiei-A critical resource for a neglected parasite.</title>
        <authorList>
            <person name="Korhonen P.K."/>
            <person name="Gasser R.B."/>
            <person name="Ma G."/>
            <person name="Wang T."/>
            <person name="Stroehlein A.J."/>
            <person name="Young N.D."/>
            <person name="Ang C.S."/>
            <person name="Fernando D.D."/>
            <person name="Lu H.C."/>
            <person name="Taylor S."/>
            <person name="Reynolds S.L."/>
            <person name="Mofiz E."/>
            <person name="Najaraj S.H."/>
            <person name="Gowda H."/>
            <person name="Madugundu A."/>
            <person name="Renuse S."/>
            <person name="Holt D."/>
            <person name="Pandey A."/>
            <person name="Papenfuss A.T."/>
            <person name="Fischer K."/>
        </authorList>
    </citation>
    <scope>NUCLEOTIDE SEQUENCE [LARGE SCALE GENOMIC DNA]</scope>
</reference>
<dbReference type="SUPFAM" id="SSF90073">
    <property type="entry name" value="GCM domain"/>
    <property type="match status" value="1"/>
</dbReference>
<dbReference type="EMBL" id="WVUK01000066">
    <property type="protein sequence ID" value="KAF7488179.1"/>
    <property type="molecule type" value="Genomic_DNA"/>
</dbReference>
<dbReference type="InterPro" id="IPR043020">
    <property type="entry name" value="GCM_large"/>
</dbReference>
<keyword evidence="9" id="KW-1185">Reference proteome</keyword>
<protein>
    <submittedName>
        <fullName evidence="7">Transcription factor glial cells missing</fullName>
    </submittedName>
</protein>
<feature type="domain" description="GCM" evidence="6">
    <location>
        <begin position="7"/>
        <end position="163"/>
    </location>
</feature>
<dbReference type="InterPro" id="IPR039791">
    <property type="entry name" value="GCM"/>
</dbReference>
<dbReference type="Gene3D" id="2.20.25.670">
    <property type="entry name" value="GCM domain, large subdomain"/>
    <property type="match status" value="1"/>
</dbReference>
<evidence type="ECO:0000256" key="4">
    <source>
        <dbReference type="ARBA" id="ARBA00023163"/>
    </source>
</evidence>
<reference evidence="8" key="3">
    <citation type="submission" date="2022-06" db="UniProtKB">
        <authorList>
            <consortium name="EnsemblMetazoa"/>
        </authorList>
    </citation>
    <scope>IDENTIFICATION</scope>
</reference>
<evidence type="ECO:0000259" key="6">
    <source>
        <dbReference type="PROSITE" id="PS50807"/>
    </source>
</evidence>
<evidence type="ECO:0000313" key="7">
    <source>
        <dbReference type="EMBL" id="KAF7488179.1"/>
    </source>
</evidence>
<gene>
    <name evidence="7" type="primary">SSS_127g</name>
    <name evidence="7" type="ORF">SSS_127</name>
</gene>
<dbReference type="GO" id="GO:0042063">
    <property type="term" value="P:gliogenesis"/>
    <property type="evidence" value="ECO:0007669"/>
    <property type="project" value="TreeGrafter"/>
</dbReference>
<dbReference type="Pfam" id="PF03615">
    <property type="entry name" value="GCM"/>
    <property type="match status" value="1"/>
</dbReference>
<dbReference type="Proteomes" id="UP000070412">
    <property type="component" value="Unassembled WGS sequence"/>
</dbReference>
<keyword evidence="2" id="KW-0805">Transcription regulation</keyword>
<dbReference type="EnsemblMetazoa" id="SSS_127s_mrna">
    <property type="protein sequence ID" value="KAF7488179.1"/>
    <property type="gene ID" value="SSS_127"/>
</dbReference>
<dbReference type="AlphaFoldDB" id="A0A834R274"/>
<keyword evidence="4" id="KW-0804">Transcription</keyword>
<dbReference type="PANTHER" id="PTHR12414:SF8">
    <property type="entry name" value="TRANSCRIPTION FACTOR GLIAL CELLS MISSING-RELATED"/>
    <property type="match status" value="1"/>
</dbReference>
<dbReference type="InterPro" id="IPR003902">
    <property type="entry name" value="Tscrpt_reg_GCM"/>
</dbReference>
<dbReference type="InterPro" id="IPR036115">
    <property type="entry name" value="GCM_dom_sf"/>
</dbReference>
<evidence type="ECO:0000256" key="3">
    <source>
        <dbReference type="ARBA" id="ARBA00023125"/>
    </source>
</evidence>
<name>A0A834R274_SARSC</name>
<keyword evidence="5" id="KW-0539">Nucleus</keyword>
<keyword evidence="3" id="KW-0238">DNA-binding</keyword>
<dbReference type="Gene3D" id="3.30.70.3530">
    <property type="entry name" value="GCM motif"/>
    <property type="match status" value="1"/>
</dbReference>